<accession>A0A9W9R2U9</accession>
<dbReference type="GO" id="GO:0017000">
    <property type="term" value="P:antibiotic biosynthetic process"/>
    <property type="evidence" value="ECO:0007669"/>
    <property type="project" value="UniProtKB-ARBA"/>
</dbReference>
<keyword evidence="1" id="KW-0378">Hydrolase</keyword>
<dbReference type="PRINTS" id="PR00111">
    <property type="entry name" value="ABHYDROLASE"/>
</dbReference>
<dbReference type="PANTHER" id="PTHR48081">
    <property type="entry name" value="AB HYDROLASE SUPERFAMILY PROTEIN C4A8.06C"/>
    <property type="match status" value="1"/>
</dbReference>
<dbReference type="InterPro" id="IPR000073">
    <property type="entry name" value="AB_hydrolase_1"/>
</dbReference>
<comment type="caution">
    <text evidence="3">The sequence shown here is derived from an EMBL/GenBank/DDBJ whole genome shotgun (WGS) entry which is preliminary data.</text>
</comment>
<dbReference type="SUPFAM" id="SSF53474">
    <property type="entry name" value="alpha/beta-Hydrolases"/>
    <property type="match status" value="1"/>
</dbReference>
<dbReference type="Gene3D" id="3.40.50.1820">
    <property type="entry name" value="alpha/beta hydrolase"/>
    <property type="match status" value="1"/>
</dbReference>
<organism evidence="3 4">
    <name type="scientific">Penicillium brevicompactum</name>
    <dbReference type="NCBI Taxonomy" id="5074"/>
    <lineage>
        <taxon>Eukaryota</taxon>
        <taxon>Fungi</taxon>
        <taxon>Dikarya</taxon>
        <taxon>Ascomycota</taxon>
        <taxon>Pezizomycotina</taxon>
        <taxon>Eurotiomycetes</taxon>
        <taxon>Eurotiomycetidae</taxon>
        <taxon>Eurotiales</taxon>
        <taxon>Aspergillaceae</taxon>
        <taxon>Penicillium</taxon>
    </lineage>
</organism>
<evidence type="ECO:0000256" key="1">
    <source>
        <dbReference type="ARBA" id="ARBA00022801"/>
    </source>
</evidence>
<dbReference type="InterPro" id="IPR050300">
    <property type="entry name" value="GDXG_lipolytic_enzyme"/>
</dbReference>
<dbReference type="GO" id="GO:0072330">
    <property type="term" value="P:monocarboxylic acid biosynthetic process"/>
    <property type="evidence" value="ECO:0007669"/>
    <property type="project" value="UniProtKB-ARBA"/>
</dbReference>
<dbReference type="EMBL" id="JAPZBQ010000001">
    <property type="protein sequence ID" value="KAJ5351885.1"/>
    <property type="molecule type" value="Genomic_DNA"/>
</dbReference>
<dbReference type="Proteomes" id="UP001147695">
    <property type="component" value="Unassembled WGS sequence"/>
</dbReference>
<name>A0A9W9R2U9_PENBR</name>
<proteinExistence type="predicted"/>
<evidence type="ECO:0000313" key="4">
    <source>
        <dbReference type="Proteomes" id="UP001147695"/>
    </source>
</evidence>
<sequence length="358" mass="39611">MADPYTKLLNLLSTFDDPGKFGSFKVFKTSYKSSNDDLFRVDADVLIPWALLSSQGKSKCPVMVRIHGGFLVTGSSSYPPWFANWTLEYAISKRAIIVAPNYRLLPEANGKDMMEDMDDFWRWLRSPLFTGIINNASSDCLSPDINRILLVGESAGGYLAMHLALSYPSEICAIVGAYPILDVESRFYTEAYSKPIIGVPNIPVEVLEAHLSNMRTTHSPTVVTAADPPDRLKLAFSVFQNGRFVELLGADNVDLFPMKRVKALAAAGRLRLPPTFIFHGRQDSAVPCEGSQRFVDLVREKLPDVSINFHVLDGDHGVDFEATLATDWLHQGLSMITSAWDGSMKADPNLSMKADSNL</sequence>
<protein>
    <recommendedName>
        <fullName evidence="2">Alpha/beta hydrolase fold-3 domain-containing protein</fullName>
    </recommendedName>
</protein>
<dbReference type="Pfam" id="PF07859">
    <property type="entry name" value="Abhydrolase_3"/>
    <property type="match status" value="1"/>
</dbReference>
<dbReference type="InterPro" id="IPR013094">
    <property type="entry name" value="AB_hydrolase_3"/>
</dbReference>
<dbReference type="GO" id="GO:0016787">
    <property type="term" value="F:hydrolase activity"/>
    <property type="evidence" value="ECO:0007669"/>
    <property type="project" value="UniProtKB-KW"/>
</dbReference>
<gene>
    <name evidence="3" type="ORF">N7452_000859</name>
</gene>
<feature type="domain" description="Alpha/beta hydrolase fold-3" evidence="2">
    <location>
        <begin position="64"/>
        <end position="197"/>
    </location>
</feature>
<dbReference type="InterPro" id="IPR029058">
    <property type="entry name" value="AB_hydrolase_fold"/>
</dbReference>
<evidence type="ECO:0000259" key="2">
    <source>
        <dbReference type="Pfam" id="PF07859"/>
    </source>
</evidence>
<dbReference type="AlphaFoldDB" id="A0A9W9R2U9"/>
<dbReference type="PANTHER" id="PTHR48081:SF3">
    <property type="entry name" value="ALPHA_BETA HYDROLASE FOLD-3 DOMAIN-CONTAINING PROTEIN"/>
    <property type="match status" value="1"/>
</dbReference>
<reference evidence="3" key="1">
    <citation type="submission" date="2022-12" db="EMBL/GenBank/DDBJ databases">
        <authorList>
            <person name="Petersen C."/>
        </authorList>
    </citation>
    <scope>NUCLEOTIDE SEQUENCE</scope>
    <source>
        <strain evidence="3">IBT 35673</strain>
    </source>
</reference>
<evidence type="ECO:0000313" key="3">
    <source>
        <dbReference type="EMBL" id="KAJ5351885.1"/>
    </source>
</evidence>
<reference evidence="3" key="2">
    <citation type="journal article" date="2023" name="IMA Fungus">
        <title>Comparative genomic study of the Penicillium genus elucidates a diverse pangenome and 15 lateral gene transfer events.</title>
        <authorList>
            <person name="Petersen C."/>
            <person name="Sorensen T."/>
            <person name="Nielsen M.R."/>
            <person name="Sondergaard T.E."/>
            <person name="Sorensen J.L."/>
            <person name="Fitzpatrick D.A."/>
            <person name="Frisvad J.C."/>
            <person name="Nielsen K.L."/>
        </authorList>
    </citation>
    <scope>NUCLEOTIDE SEQUENCE</scope>
    <source>
        <strain evidence="3">IBT 35673</strain>
    </source>
</reference>